<dbReference type="VEuPathDB" id="FungiDB:BO71DRAFT_413989"/>
<dbReference type="EMBL" id="KZ826082">
    <property type="protein sequence ID" value="PYH88552.1"/>
    <property type="molecule type" value="Genomic_DNA"/>
</dbReference>
<evidence type="ECO:0000256" key="1">
    <source>
        <dbReference type="SAM" id="MobiDB-lite"/>
    </source>
</evidence>
<accession>A0A319EBR7</accession>
<keyword evidence="3" id="KW-1185">Reference proteome</keyword>
<sequence length="421" mass="49224">MPESMPDSMSESMPEGSYNAEIMPRRAWAPWKVQPTAREDIGNPLVEKISYLFEQANIPNLVWGKHLLAAYRVPDYPDKFLENKPDIYARRELRDTDRIYYMDASPDESISFIVPDELYDQAVLKLDELEFEICRGSYPPYLCGCILNCNSHHKTMIPTIHFRLVKTPRRDNEFYALGGNPRFCATKDYGKYDKVTLKSPRPLPYVSRNYRPVETGYRWHAPIVPKPAKVMEALILLRCRDEDYHSHCDANWGVWLDMMVDHLLRRGVVRLTDLQPCFRPILEALMAGEVLRSRRLIKQLRKKLREEGTLPPPLLDRKCACGHWARDWTKEGEYGEGNLRRSLRRERRRTDRPRSPPHYEPTSAPSVFRDLSGKIFIVGRRYIVVFLILYKNFILISISLTEDIKEDNKNSVIKLILEVLI</sequence>
<name>A0A319EBR7_9EURO</name>
<reference evidence="2 3" key="1">
    <citation type="submission" date="2018-02" db="EMBL/GenBank/DDBJ databases">
        <title>The genomes of Aspergillus section Nigri reveals drivers in fungal speciation.</title>
        <authorList>
            <consortium name="DOE Joint Genome Institute"/>
            <person name="Vesth T.C."/>
            <person name="Nybo J."/>
            <person name="Theobald S."/>
            <person name="Brandl J."/>
            <person name="Frisvad J.C."/>
            <person name="Nielsen K.F."/>
            <person name="Lyhne E.K."/>
            <person name="Kogle M.E."/>
            <person name="Kuo A."/>
            <person name="Riley R."/>
            <person name="Clum A."/>
            <person name="Nolan M."/>
            <person name="Lipzen A."/>
            <person name="Salamov A."/>
            <person name="Henrissat B."/>
            <person name="Wiebenga A."/>
            <person name="De vries R.P."/>
            <person name="Grigoriev I.V."/>
            <person name="Mortensen U.H."/>
            <person name="Andersen M.R."/>
            <person name="Baker S.E."/>
        </authorList>
    </citation>
    <scope>NUCLEOTIDE SEQUENCE [LARGE SCALE GENOMIC DNA]</scope>
    <source>
        <strain evidence="2 3">CBS 707.79</strain>
    </source>
</reference>
<dbReference type="OrthoDB" id="4499271at2759"/>
<feature type="region of interest" description="Disordered" evidence="1">
    <location>
        <begin position="339"/>
        <end position="363"/>
    </location>
</feature>
<evidence type="ECO:0000313" key="3">
    <source>
        <dbReference type="Proteomes" id="UP000247810"/>
    </source>
</evidence>
<gene>
    <name evidence="2" type="ORF">BO71DRAFT_413989</name>
</gene>
<protein>
    <submittedName>
        <fullName evidence="2">Uncharacterized protein</fullName>
    </submittedName>
</protein>
<dbReference type="AlphaFoldDB" id="A0A319EBR7"/>
<organism evidence="2 3">
    <name type="scientific">Aspergillus ellipticus CBS 707.79</name>
    <dbReference type="NCBI Taxonomy" id="1448320"/>
    <lineage>
        <taxon>Eukaryota</taxon>
        <taxon>Fungi</taxon>
        <taxon>Dikarya</taxon>
        <taxon>Ascomycota</taxon>
        <taxon>Pezizomycotina</taxon>
        <taxon>Eurotiomycetes</taxon>
        <taxon>Eurotiomycetidae</taxon>
        <taxon>Eurotiales</taxon>
        <taxon>Aspergillaceae</taxon>
        <taxon>Aspergillus</taxon>
        <taxon>Aspergillus subgen. Circumdati</taxon>
    </lineage>
</organism>
<proteinExistence type="predicted"/>
<evidence type="ECO:0000313" key="2">
    <source>
        <dbReference type="EMBL" id="PYH88552.1"/>
    </source>
</evidence>
<dbReference type="Proteomes" id="UP000247810">
    <property type="component" value="Unassembled WGS sequence"/>
</dbReference>